<reference evidence="2 3" key="1">
    <citation type="journal article" date="2015" name="Genome Biol. Evol.">
        <title>Comparative Genomics of a Bacterivorous Green Alga Reveals Evolutionary Causalities and Consequences of Phago-Mixotrophic Mode of Nutrition.</title>
        <authorList>
            <person name="Burns J.A."/>
            <person name="Paasch A."/>
            <person name="Narechania A."/>
            <person name="Kim E."/>
        </authorList>
    </citation>
    <scope>NUCLEOTIDE SEQUENCE [LARGE SCALE GENOMIC DNA]</scope>
    <source>
        <strain evidence="2 3">PLY_AMNH</strain>
    </source>
</reference>
<keyword evidence="1" id="KW-0472">Membrane</keyword>
<protein>
    <submittedName>
        <fullName evidence="2">Uncharacterized protein</fullName>
    </submittedName>
</protein>
<dbReference type="EMBL" id="LGRX02000757">
    <property type="protein sequence ID" value="KAK3287732.1"/>
    <property type="molecule type" value="Genomic_DNA"/>
</dbReference>
<sequence length="520" mass="54039">MVIAIKSEMSTVGLCRDVFDRDNPTLGVQRAINEMLYDTLTYVIEPYVDSVAYGYLMGTDSATDRDGRRALVDLIKGCVPPAIRQKHQAEHSVLRLQDRAHVSLAELSDLVSSIYMSWQQYAGGAPGTAAAVGVPGDENPDRDDILGRPLARLDKIETFIKTRRLGVPLVGGLPMGGKKHPADSTAAYCQPVDECSTKELHTLALCKVFQAASDGGATAFAAAIELHGAPAVVGAGAASGGVDISAYGFTTGASGASGDDDMDVHEELRDLRQQIGTAISMQQVSIPPAQGISFAGVSTEPQSAIVPSAGGDHPSFMGSMHHPTEEFPGGVELIPARQRVPTVTIDPPVSAVACSFSRGAASFVEPERESRFPIDDLFSQADAEEEGFPPPIDGGPRVAASCGVSAVRPQQVVGCGVPPFGMRPTFLMLACLLGLLCFGIAGAAAGLGDMSTSIDGISITEDPVMCKGALCIYSGLDKLSPEARQQVLQLFAAGGVGMAAAASGGDLASEHGGVTTWDVP</sequence>
<keyword evidence="1" id="KW-0812">Transmembrane</keyword>
<proteinExistence type="predicted"/>
<comment type="caution">
    <text evidence="2">The sequence shown here is derived from an EMBL/GenBank/DDBJ whole genome shotgun (WGS) entry which is preliminary data.</text>
</comment>
<evidence type="ECO:0000313" key="2">
    <source>
        <dbReference type="EMBL" id="KAK3287732.1"/>
    </source>
</evidence>
<keyword evidence="3" id="KW-1185">Reference proteome</keyword>
<accession>A0AAE0LJT2</accession>
<keyword evidence="1" id="KW-1133">Transmembrane helix</keyword>
<dbReference type="Proteomes" id="UP001190700">
    <property type="component" value="Unassembled WGS sequence"/>
</dbReference>
<evidence type="ECO:0000256" key="1">
    <source>
        <dbReference type="SAM" id="Phobius"/>
    </source>
</evidence>
<gene>
    <name evidence="2" type="ORF">CYMTET_4771</name>
</gene>
<organism evidence="2 3">
    <name type="scientific">Cymbomonas tetramitiformis</name>
    <dbReference type="NCBI Taxonomy" id="36881"/>
    <lineage>
        <taxon>Eukaryota</taxon>
        <taxon>Viridiplantae</taxon>
        <taxon>Chlorophyta</taxon>
        <taxon>Pyramimonadophyceae</taxon>
        <taxon>Pyramimonadales</taxon>
        <taxon>Pyramimonadaceae</taxon>
        <taxon>Cymbomonas</taxon>
    </lineage>
</organism>
<dbReference type="AlphaFoldDB" id="A0AAE0LJT2"/>
<name>A0AAE0LJT2_9CHLO</name>
<feature type="transmembrane region" description="Helical" evidence="1">
    <location>
        <begin position="426"/>
        <end position="447"/>
    </location>
</feature>
<evidence type="ECO:0000313" key="3">
    <source>
        <dbReference type="Proteomes" id="UP001190700"/>
    </source>
</evidence>